<comment type="caution">
    <text evidence="1">The sequence shown here is derived from an EMBL/GenBank/DDBJ whole genome shotgun (WGS) entry which is preliminary data.</text>
</comment>
<keyword evidence="2" id="KW-1185">Reference proteome</keyword>
<organism evidence="1 2">
    <name type="scientific">Pseudaeromonas paramecii</name>
    <dbReference type="NCBI Taxonomy" id="2138166"/>
    <lineage>
        <taxon>Bacteria</taxon>
        <taxon>Pseudomonadati</taxon>
        <taxon>Pseudomonadota</taxon>
        <taxon>Gammaproteobacteria</taxon>
        <taxon>Aeromonadales</taxon>
        <taxon>Aeromonadaceae</taxon>
        <taxon>Pseudaeromonas</taxon>
    </lineage>
</organism>
<gene>
    <name evidence="1" type="ORF">GCM10023095_26040</name>
</gene>
<accession>A0ABP8QG59</accession>
<sequence length="104" mass="10506">MGVETVSTGVKYAIFTSTRKDSMNKVTGVALAAAAAALFGSITPSVQANEAPQVKCMGINACKGQSKCQTAQNACAGQNACKGHGWLLVPSAQACVDQGGSVLE</sequence>
<evidence type="ECO:0000313" key="2">
    <source>
        <dbReference type="Proteomes" id="UP001501321"/>
    </source>
</evidence>
<proteinExistence type="predicted"/>
<evidence type="ECO:0008006" key="3">
    <source>
        <dbReference type="Google" id="ProtNLM"/>
    </source>
</evidence>
<protein>
    <recommendedName>
        <fullName evidence="3">Silver efflux pump</fullName>
    </recommendedName>
</protein>
<reference evidence="2" key="1">
    <citation type="journal article" date="2019" name="Int. J. Syst. Evol. Microbiol.">
        <title>The Global Catalogue of Microorganisms (GCM) 10K type strain sequencing project: providing services to taxonomists for standard genome sequencing and annotation.</title>
        <authorList>
            <consortium name="The Broad Institute Genomics Platform"/>
            <consortium name="The Broad Institute Genome Sequencing Center for Infectious Disease"/>
            <person name="Wu L."/>
            <person name="Ma J."/>
        </authorList>
    </citation>
    <scope>NUCLEOTIDE SEQUENCE [LARGE SCALE GENOMIC DNA]</scope>
    <source>
        <strain evidence="2">JCM 32226</strain>
    </source>
</reference>
<dbReference type="EMBL" id="BAABFC010000018">
    <property type="protein sequence ID" value="GAA4502012.1"/>
    <property type="molecule type" value="Genomic_DNA"/>
</dbReference>
<dbReference type="Proteomes" id="UP001501321">
    <property type="component" value="Unassembled WGS sequence"/>
</dbReference>
<evidence type="ECO:0000313" key="1">
    <source>
        <dbReference type="EMBL" id="GAA4502012.1"/>
    </source>
</evidence>
<name>A0ABP8QG59_9GAMM</name>